<reference evidence="2 3" key="1">
    <citation type="submission" date="2024-04" db="EMBL/GenBank/DDBJ databases">
        <title>Tritrichomonas musculus Genome.</title>
        <authorList>
            <person name="Alves-Ferreira E."/>
            <person name="Grigg M."/>
            <person name="Lorenzi H."/>
            <person name="Galac M."/>
        </authorList>
    </citation>
    <scope>NUCLEOTIDE SEQUENCE [LARGE SCALE GENOMIC DNA]</scope>
    <source>
        <strain evidence="2 3">EAF2021</strain>
    </source>
</reference>
<evidence type="ECO:0000313" key="3">
    <source>
        <dbReference type="Proteomes" id="UP001470230"/>
    </source>
</evidence>
<evidence type="ECO:0000313" key="2">
    <source>
        <dbReference type="EMBL" id="KAK8846204.1"/>
    </source>
</evidence>
<name>A0ABR2HGQ7_9EUKA</name>
<dbReference type="PANTHER" id="PTHR47457">
    <property type="entry name" value="OS05G0345500 PROTEIN"/>
    <property type="match status" value="1"/>
</dbReference>
<dbReference type="Pfam" id="PF00754">
    <property type="entry name" value="F5_F8_type_C"/>
    <property type="match status" value="1"/>
</dbReference>
<keyword evidence="3" id="KW-1185">Reference proteome</keyword>
<accession>A0ABR2HGQ7</accession>
<dbReference type="Gene3D" id="2.60.120.260">
    <property type="entry name" value="Galactose-binding domain-like"/>
    <property type="match status" value="1"/>
</dbReference>
<dbReference type="EMBL" id="JAPFFF010000029">
    <property type="protein sequence ID" value="KAK8846204.1"/>
    <property type="molecule type" value="Genomic_DNA"/>
</dbReference>
<dbReference type="SUPFAM" id="SSF49785">
    <property type="entry name" value="Galactose-binding domain-like"/>
    <property type="match status" value="1"/>
</dbReference>
<evidence type="ECO:0000259" key="1">
    <source>
        <dbReference type="Pfam" id="PF00754"/>
    </source>
</evidence>
<feature type="domain" description="F5/8 type C" evidence="1">
    <location>
        <begin position="309"/>
        <end position="429"/>
    </location>
</feature>
<dbReference type="PANTHER" id="PTHR47457:SF1">
    <property type="entry name" value="BTB DOMAIN-CONTAINING PROTEIN-RELATED"/>
    <property type="match status" value="1"/>
</dbReference>
<gene>
    <name evidence="2" type="ORF">M9Y10_020210</name>
</gene>
<comment type="caution">
    <text evidence="2">The sequence shown here is derived from an EMBL/GenBank/DDBJ whole genome shotgun (WGS) entry which is preliminary data.</text>
</comment>
<dbReference type="InterPro" id="IPR000421">
    <property type="entry name" value="FA58C"/>
</dbReference>
<proteinExistence type="predicted"/>
<organism evidence="2 3">
    <name type="scientific">Tritrichomonas musculus</name>
    <dbReference type="NCBI Taxonomy" id="1915356"/>
    <lineage>
        <taxon>Eukaryota</taxon>
        <taxon>Metamonada</taxon>
        <taxon>Parabasalia</taxon>
        <taxon>Tritrichomonadida</taxon>
        <taxon>Tritrichomonadidae</taxon>
        <taxon>Tritrichomonas</taxon>
    </lineage>
</organism>
<dbReference type="InterPro" id="IPR008979">
    <property type="entry name" value="Galactose-bd-like_sf"/>
</dbReference>
<sequence>MKIKITSIYTKRIPKSAMNKTSQIQLKLESVLDLPIEIYDKDFTFIVNGEEYKTNRIIADLLSPTISNIHLTDPTINEFIITTQQKGNFSHYLNLINFKQFEIPEEEMQFIFEIIDILGCKSITICEPFDNTEITKDNIFDRISYHSRFSNFYSKSLKDDVDYISSHFFEICQNQKDQLLQLSVSTLQLIIANPKLLLHSEDQLIDCINELYQKNPDYSILYGYVNFYYVSSSKISDFLAIYDFNDITRETWKNLSLRLKQNISVSIKGNDRYCPTELQFPYQEEKGFNGIINYLKSISKDKIFDKIEIKSSSVLEGKRPPQNVIIYDNKNKDFSTKNEENSWISFDFKNYTIIPTNYTIQSFPRGSNGYAHPKSWVIEGSNDNKNWEIINKQTNSPALNGESVVHTFTVQKMYQKAYRYLKMRITGPNWGDLATLCFSAIEFYGTLCSTHA</sequence>
<protein>
    <recommendedName>
        <fullName evidence="1">F5/8 type C domain-containing protein</fullName>
    </recommendedName>
</protein>
<dbReference type="Proteomes" id="UP001470230">
    <property type="component" value="Unassembled WGS sequence"/>
</dbReference>